<dbReference type="Pfam" id="PF00891">
    <property type="entry name" value="Methyltransf_2"/>
    <property type="match status" value="1"/>
</dbReference>
<dbReference type="InterPro" id="IPR036388">
    <property type="entry name" value="WH-like_DNA-bd_sf"/>
</dbReference>
<dbReference type="PANTHER" id="PTHR43712">
    <property type="entry name" value="PUTATIVE (AFU_ORTHOLOGUE AFUA_4G14580)-RELATED"/>
    <property type="match status" value="1"/>
</dbReference>
<evidence type="ECO:0000313" key="5">
    <source>
        <dbReference type="EMBL" id="VUC25701.1"/>
    </source>
</evidence>
<organism evidence="5 6">
    <name type="scientific">Bionectria ochroleuca</name>
    <name type="common">Gliocladium roseum</name>
    <dbReference type="NCBI Taxonomy" id="29856"/>
    <lineage>
        <taxon>Eukaryota</taxon>
        <taxon>Fungi</taxon>
        <taxon>Dikarya</taxon>
        <taxon>Ascomycota</taxon>
        <taxon>Pezizomycotina</taxon>
        <taxon>Sordariomycetes</taxon>
        <taxon>Hypocreomycetidae</taxon>
        <taxon>Hypocreales</taxon>
        <taxon>Bionectriaceae</taxon>
        <taxon>Clonostachys</taxon>
    </lineage>
</organism>
<keyword evidence="2" id="KW-0808">Transferase</keyword>
<dbReference type="InterPro" id="IPR016461">
    <property type="entry name" value="COMT-like"/>
</dbReference>
<dbReference type="PANTHER" id="PTHR43712:SF2">
    <property type="entry name" value="O-METHYLTRANSFERASE CICE"/>
    <property type="match status" value="1"/>
</dbReference>
<keyword evidence="1" id="KW-0489">Methyltransferase</keyword>
<protein>
    <recommendedName>
        <fullName evidence="4">O-methyltransferase C-terminal domain-containing protein</fullName>
    </recommendedName>
</protein>
<dbReference type="EMBL" id="CABFNS010000739">
    <property type="protein sequence ID" value="VUC25701.1"/>
    <property type="molecule type" value="Genomic_DNA"/>
</dbReference>
<dbReference type="InterPro" id="IPR029063">
    <property type="entry name" value="SAM-dependent_MTases_sf"/>
</dbReference>
<dbReference type="SUPFAM" id="SSF53335">
    <property type="entry name" value="S-adenosyl-L-methionine-dependent methyltransferases"/>
    <property type="match status" value="1"/>
</dbReference>
<accession>A0ABY6U5X4</accession>
<name>A0ABY6U5X4_BIOOC</name>
<gene>
    <name evidence="5" type="ORF">CLO192961_LOCUS174690</name>
</gene>
<dbReference type="Gene3D" id="3.40.50.150">
    <property type="entry name" value="Vaccinia Virus protein VP39"/>
    <property type="match status" value="1"/>
</dbReference>
<dbReference type="Proteomes" id="UP000766486">
    <property type="component" value="Unassembled WGS sequence"/>
</dbReference>
<keyword evidence="6" id="KW-1185">Reference proteome</keyword>
<dbReference type="Gene3D" id="1.10.10.10">
    <property type="entry name" value="Winged helix-like DNA-binding domain superfamily/Winged helix DNA-binding domain"/>
    <property type="match status" value="1"/>
</dbReference>
<evidence type="ECO:0000256" key="3">
    <source>
        <dbReference type="ARBA" id="ARBA00022691"/>
    </source>
</evidence>
<keyword evidence="3" id="KW-0949">S-adenosyl-L-methionine</keyword>
<reference evidence="5 6" key="1">
    <citation type="submission" date="2019-06" db="EMBL/GenBank/DDBJ databases">
        <authorList>
            <person name="Broberg M."/>
        </authorList>
    </citation>
    <scope>NUCLEOTIDE SEQUENCE [LARGE SCALE GENOMIC DNA]</scope>
</reference>
<proteinExistence type="predicted"/>
<feature type="domain" description="O-methyltransferase C-terminal" evidence="4">
    <location>
        <begin position="148"/>
        <end position="312"/>
    </location>
</feature>
<evidence type="ECO:0000256" key="1">
    <source>
        <dbReference type="ARBA" id="ARBA00022603"/>
    </source>
</evidence>
<dbReference type="InterPro" id="IPR001077">
    <property type="entry name" value="COMT_C"/>
</dbReference>
<evidence type="ECO:0000259" key="4">
    <source>
        <dbReference type="Pfam" id="PF00891"/>
    </source>
</evidence>
<sequence>MSLLQNLIKSLTSNVQELESVMSTSGDGSLPHLYESKPYAPFDDENCNPPWPAFMLTEKIRADVRALEAAVTPTRQILLANTLVASKPAALSAAATLGVTDAIIQLGGRASVEQLAKSLQVNEAKLSIYDNLVDPETRDSWKAEDAPFCKTVSKSGETFSQYIMEPQHAQELDWMQKGVRTTRASLLEDYPWASLGKTRVVDVGCGPGDSAFDILQEAPELQWTFQDLAPVLEGLKATIPEKLVSKVSSGEISFQVQDYFQPNVSRGDVWFLRGIIREYDDADAIKVLQHIAEAMRKTKGSRMLINEVLCSSASIINEGDSTSVPSQHMPHHQSAFPETSNLMTWNTYCLFGGKERSFEEVNCILGAAGLVMANFYNFRTITVMIECTVVH</sequence>
<evidence type="ECO:0000256" key="2">
    <source>
        <dbReference type="ARBA" id="ARBA00022679"/>
    </source>
</evidence>
<evidence type="ECO:0000313" key="6">
    <source>
        <dbReference type="Proteomes" id="UP000766486"/>
    </source>
</evidence>
<dbReference type="PROSITE" id="PS51683">
    <property type="entry name" value="SAM_OMT_II"/>
    <property type="match status" value="1"/>
</dbReference>
<comment type="caution">
    <text evidence="5">The sequence shown here is derived from an EMBL/GenBank/DDBJ whole genome shotgun (WGS) entry which is preliminary data.</text>
</comment>